<name>A0ABN0ZHI9_9ACTN</name>
<sequence length="267" mass="27921">MQFRKKALAKLQSPEELDVPLRYARPQGRLVLAVTVAVMAAAAFWAGTGSVSSKLTASGILTHSEGSYLLQTPFAGQVTGVLAKEGELLPPGAPLLEVATDRGSRTVRAVAGGRVTTLSARTGAVLATGADVATVEKVRDPGEPLVALLYVTGGSAAAVPVGARVDLDVQSAPRQRFGVLRGRVRAVGRTPQTPAQLTGFLGDPRLAARFTRQGNPVAVLVQLERAGTRSGYRWSSDDGPPYTVDSTTPVTAAVHLSAQRPVDWLLP</sequence>
<reference evidence="2 3" key="1">
    <citation type="journal article" date="2019" name="Int. J. Syst. Evol. Microbiol.">
        <title>The Global Catalogue of Microorganisms (GCM) 10K type strain sequencing project: providing services to taxonomists for standard genome sequencing and annotation.</title>
        <authorList>
            <consortium name="The Broad Institute Genomics Platform"/>
            <consortium name="The Broad Institute Genome Sequencing Center for Infectious Disease"/>
            <person name="Wu L."/>
            <person name="Ma J."/>
        </authorList>
    </citation>
    <scope>NUCLEOTIDE SEQUENCE [LARGE SCALE GENOMIC DNA]</scope>
    <source>
        <strain evidence="2 3">JCM 10649</strain>
    </source>
</reference>
<evidence type="ECO:0000256" key="1">
    <source>
        <dbReference type="SAM" id="Phobius"/>
    </source>
</evidence>
<dbReference type="PANTHER" id="PTHR30386">
    <property type="entry name" value="MEMBRANE FUSION SUBUNIT OF EMRAB-TOLC MULTIDRUG EFFLUX PUMP"/>
    <property type="match status" value="1"/>
</dbReference>
<protein>
    <submittedName>
        <fullName evidence="2">HlyD family efflux transporter periplasmic adaptor subunit</fullName>
    </submittedName>
</protein>
<dbReference type="Gene3D" id="2.40.50.100">
    <property type="match status" value="1"/>
</dbReference>
<accession>A0ABN0ZHI9</accession>
<feature type="transmembrane region" description="Helical" evidence="1">
    <location>
        <begin position="30"/>
        <end position="48"/>
    </location>
</feature>
<keyword evidence="1" id="KW-0812">Transmembrane</keyword>
<dbReference type="RefSeq" id="WP_344085684.1">
    <property type="nucleotide sequence ID" value="NZ_BAAAHB010000004.1"/>
</dbReference>
<dbReference type="InterPro" id="IPR011053">
    <property type="entry name" value="Single_hybrid_motif"/>
</dbReference>
<gene>
    <name evidence="2" type="ORF">GCM10009544_08420</name>
</gene>
<keyword evidence="1" id="KW-0472">Membrane</keyword>
<keyword evidence="1" id="KW-1133">Transmembrane helix</keyword>
<dbReference type="InterPro" id="IPR050739">
    <property type="entry name" value="MFP"/>
</dbReference>
<dbReference type="PANTHER" id="PTHR30386:SF28">
    <property type="entry name" value="EXPORTED PROTEIN"/>
    <property type="match status" value="1"/>
</dbReference>
<organism evidence="2 3">
    <name type="scientific">Streptomyces stramineus</name>
    <dbReference type="NCBI Taxonomy" id="173861"/>
    <lineage>
        <taxon>Bacteria</taxon>
        <taxon>Bacillati</taxon>
        <taxon>Actinomycetota</taxon>
        <taxon>Actinomycetes</taxon>
        <taxon>Kitasatosporales</taxon>
        <taxon>Streptomycetaceae</taxon>
        <taxon>Streptomyces</taxon>
    </lineage>
</organism>
<evidence type="ECO:0000313" key="2">
    <source>
        <dbReference type="EMBL" id="GAA0447933.1"/>
    </source>
</evidence>
<keyword evidence="3" id="KW-1185">Reference proteome</keyword>
<proteinExistence type="predicted"/>
<comment type="caution">
    <text evidence="2">The sequence shown here is derived from an EMBL/GenBank/DDBJ whole genome shotgun (WGS) entry which is preliminary data.</text>
</comment>
<dbReference type="Proteomes" id="UP001499895">
    <property type="component" value="Unassembled WGS sequence"/>
</dbReference>
<evidence type="ECO:0000313" key="3">
    <source>
        <dbReference type="Proteomes" id="UP001499895"/>
    </source>
</evidence>
<dbReference type="EMBL" id="BAAAHB010000004">
    <property type="protein sequence ID" value="GAA0447933.1"/>
    <property type="molecule type" value="Genomic_DNA"/>
</dbReference>
<dbReference type="SUPFAM" id="SSF51230">
    <property type="entry name" value="Single hybrid motif"/>
    <property type="match status" value="1"/>
</dbReference>